<name>A0A8H4R3S6_9AGAR</name>
<evidence type="ECO:0000256" key="4">
    <source>
        <dbReference type="SAM" id="MobiDB-lite"/>
    </source>
</evidence>
<sequence length="784" mass="88739">MRSHNRFRPVGIRERLGNTRLRLRCNVTRSPEGPPNICAGSSAMSAGPSEPRVVLTIDESASEFNEKEWIGRGKIYKVQNLPGFVTAAHEKTLDIPDASGLCSLRPDRKLSVIEFLAFRMPRVSSEIIHTKTELWYSQDLPTMDGFKILSSRPVPSPSFVEELYQKHGQAWLDGAQSVVDHRVNDGSDRLPLWTIAYWKEVIDTERLQDQWAQSVSWLERESRLQRLSGDLSEKTFQLLSRMGWDNKMHYCNRTVSTLLLAKLLGTAWLNDEVIDTMIQQIHTEIDLMPEKDKPQPTIQITNLSFPAAIRNWSPAIHQSSKSGILHKFEKAAKDKTLEQLYYPVHVNGTHWIAGMVDFNEATPCDSLYDNGKGSGIPAKLIEFLQGWLKQAFGKRFKNQGNILPHAVQNDSFSCPIITVNTITHAVLNEPLWSAEDAKEARLKWFNRLASAHCNYQKEPIARLEASKDQESVLPPLRSEKLGLTFILNNYPQLPHSTVTYNDNQPDDSFYMSDESDDELQGNGFTPVVDDQTSTVNESVDGPSKSPATSPTLVTTPPSKLIGIKQLRKVSLSEEDGSESDSGNSHVSEDERRTKFIRAGEGTSHSAVASRKLRDSVSQGSFQANERRMLTWKEKILEGDDAAQFDPDKVRRVRHSKCRKWIIVKEPYDTVRWKDHLKGCKIKGKLQSLFTMGFSKVAKTKETTIVEEVRPPPPTQPQVPCPGISDVDNPKISRYLRRTGALGDGSRSLPVIAKQLFKKLFSRIVNEDHRKQVLDTQMHEQIEWR</sequence>
<feature type="compositionally biased region" description="Polar residues" evidence="4">
    <location>
        <begin position="545"/>
        <end position="557"/>
    </location>
</feature>
<keyword evidence="2" id="KW-0645">Protease</keyword>
<dbReference type="GO" id="GO:0019783">
    <property type="term" value="F:ubiquitin-like protein peptidase activity"/>
    <property type="evidence" value="ECO:0007669"/>
    <property type="project" value="UniProtKB-ARBA"/>
</dbReference>
<evidence type="ECO:0000256" key="3">
    <source>
        <dbReference type="ARBA" id="ARBA00022801"/>
    </source>
</evidence>
<comment type="similarity">
    <text evidence="1">Belongs to the peptidase C48 family.</text>
</comment>
<evidence type="ECO:0000256" key="2">
    <source>
        <dbReference type="ARBA" id="ARBA00022670"/>
    </source>
</evidence>
<organism evidence="6 7">
    <name type="scientific">Agrocybe pediades</name>
    <dbReference type="NCBI Taxonomy" id="84607"/>
    <lineage>
        <taxon>Eukaryota</taxon>
        <taxon>Fungi</taxon>
        <taxon>Dikarya</taxon>
        <taxon>Basidiomycota</taxon>
        <taxon>Agaricomycotina</taxon>
        <taxon>Agaricomycetes</taxon>
        <taxon>Agaricomycetidae</taxon>
        <taxon>Agaricales</taxon>
        <taxon>Agaricineae</taxon>
        <taxon>Strophariaceae</taxon>
        <taxon>Agrocybe</taxon>
    </lineage>
</organism>
<comment type="caution">
    <text evidence="6">The sequence shown here is derived from an EMBL/GenBank/DDBJ whole genome shotgun (WGS) entry which is preliminary data.</text>
</comment>
<gene>
    <name evidence="6" type="ORF">D9613_012142</name>
</gene>
<dbReference type="Gene3D" id="3.40.395.10">
    <property type="entry name" value="Adenoviral Proteinase, Chain A"/>
    <property type="match status" value="1"/>
</dbReference>
<dbReference type="EMBL" id="JAACJL010000004">
    <property type="protein sequence ID" value="KAF4621774.1"/>
    <property type="molecule type" value="Genomic_DNA"/>
</dbReference>
<dbReference type="PROSITE" id="PS50600">
    <property type="entry name" value="ULP_PROTEASE"/>
    <property type="match status" value="1"/>
</dbReference>
<dbReference type="GO" id="GO:0008234">
    <property type="term" value="F:cysteine-type peptidase activity"/>
    <property type="evidence" value="ECO:0007669"/>
    <property type="project" value="InterPro"/>
</dbReference>
<dbReference type="AlphaFoldDB" id="A0A8H4R3S6"/>
<dbReference type="Proteomes" id="UP000521872">
    <property type="component" value="Unassembled WGS sequence"/>
</dbReference>
<evidence type="ECO:0000259" key="5">
    <source>
        <dbReference type="PROSITE" id="PS50600"/>
    </source>
</evidence>
<dbReference type="InterPro" id="IPR038765">
    <property type="entry name" value="Papain-like_cys_pep_sf"/>
</dbReference>
<feature type="domain" description="Ubiquitin-like protease family profile" evidence="5">
    <location>
        <begin position="248"/>
        <end position="425"/>
    </location>
</feature>
<keyword evidence="3" id="KW-0378">Hydrolase</keyword>
<dbReference type="SUPFAM" id="SSF54001">
    <property type="entry name" value="Cysteine proteinases"/>
    <property type="match status" value="1"/>
</dbReference>
<feature type="region of interest" description="Disordered" evidence="4">
    <location>
        <begin position="498"/>
        <end position="593"/>
    </location>
</feature>
<dbReference type="InterPro" id="IPR003653">
    <property type="entry name" value="Peptidase_C48_C"/>
</dbReference>
<evidence type="ECO:0000313" key="6">
    <source>
        <dbReference type="EMBL" id="KAF4621774.1"/>
    </source>
</evidence>
<proteinExistence type="inferred from homology"/>
<evidence type="ECO:0000256" key="1">
    <source>
        <dbReference type="ARBA" id="ARBA00005234"/>
    </source>
</evidence>
<evidence type="ECO:0000313" key="7">
    <source>
        <dbReference type="Proteomes" id="UP000521872"/>
    </source>
</evidence>
<dbReference type="GO" id="GO:0006508">
    <property type="term" value="P:proteolysis"/>
    <property type="evidence" value="ECO:0007669"/>
    <property type="project" value="UniProtKB-KW"/>
</dbReference>
<keyword evidence="7" id="KW-1185">Reference proteome</keyword>
<accession>A0A8H4R3S6</accession>
<reference evidence="6 7" key="1">
    <citation type="submission" date="2019-12" db="EMBL/GenBank/DDBJ databases">
        <authorList>
            <person name="Floudas D."/>
            <person name="Bentzer J."/>
            <person name="Ahren D."/>
            <person name="Johansson T."/>
            <person name="Persson P."/>
            <person name="Tunlid A."/>
        </authorList>
    </citation>
    <scope>NUCLEOTIDE SEQUENCE [LARGE SCALE GENOMIC DNA]</scope>
    <source>
        <strain evidence="6 7">CBS 102.39</strain>
    </source>
</reference>
<protein>
    <recommendedName>
        <fullName evidence="5">Ubiquitin-like protease family profile domain-containing protein</fullName>
    </recommendedName>
</protein>